<proteinExistence type="predicted"/>
<organism evidence="1 2">
    <name type="scientific">Tigriopus californicus</name>
    <name type="common">Marine copepod</name>
    <dbReference type="NCBI Taxonomy" id="6832"/>
    <lineage>
        <taxon>Eukaryota</taxon>
        <taxon>Metazoa</taxon>
        <taxon>Ecdysozoa</taxon>
        <taxon>Arthropoda</taxon>
        <taxon>Crustacea</taxon>
        <taxon>Multicrustacea</taxon>
        <taxon>Hexanauplia</taxon>
        <taxon>Copepoda</taxon>
        <taxon>Harpacticoida</taxon>
        <taxon>Harpacticidae</taxon>
        <taxon>Tigriopus</taxon>
    </lineage>
</organism>
<evidence type="ECO:0000313" key="2">
    <source>
        <dbReference type="Proteomes" id="UP000318571"/>
    </source>
</evidence>
<dbReference type="EMBL" id="VCGU01000001">
    <property type="protein sequence ID" value="TRY80287.1"/>
    <property type="molecule type" value="Genomic_DNA"/>
</dbReference>
<accession>A0A553PRH6</accession>
<dbReference type="PANTHER" id="PTHR33198">
    <property type="entry name" value="ANK_REP_REGION DOMAIN-CONTAINING PROTEIN-RELATED"/>
    <property type="match status" value="1"/>
</dbReference>
<sequence length="238" mass="27562">TCLDADLQRFLIQKTIDVDPSADVVDIIKVLSKYIRSQRNPLLDRIEFYKASQDGGEMFDNFFTRLREIFLACNFESDSTCSTCRNREDDLMRDRIVCYIMSDTTRHRLLAEQDLTLEKAVKICQAEEGASASQKNFVSKELQDNIYEFYSHHCGKPGHFSPCCKMKGSHYNKNESRTPKHMSAIQVAGIEYGECLHLETKTRDGEWTRISWIPDTGSNVEDMDLKTFKKWEEPPESF</sequence>
<gene>
    <name evidence="1" type="ORF">TCAL_12230</name>
</gene>
<dbReference type="PANTHER" id="PTHR33198:SF19">
    <property type="entry name" value="CCHC-TYPE DOMAIN-CONTAINING PROTEIN"/>
    <property type="match status" value="1"/>
</dbReference>
<evidence type="ECO:0000313" key="1">
    <source>
        <dbReference type="EMBL" id="TRY80287.1"/>
    </source>
</evidence>
<keyword evidence="2" id="KW-1185">Reference proteome</keyword>
<dbReference type="Proteomes" id="UP000318571">
    <property type="component" value="Chromosome 12"/>
</dbReference>
<dbReference type="AlphaFoldDB" id="A0A553PRH6"/>
<dbReference type="STRING" id="6832.A0A553PRH6"/>
<reference evidence="1 2" key="1">
    <citation type="journal article" date="2018" name="Nat. Ecol. Evol.">
        <title>Genomic signatures of mitonuclear coevolution across populations of Tigriopus californicus.</title>
        <authorList>
            <person name="Barreto F.S."/>
            <person name="Watson E.T."/>
            <person name="Lima T.G."/>
            <person name="Willett C.S."/>
            <person name="Edmands S."/>
            <person name="Li W."/>
            <person name="Burton R.S."/>
        </authorList>
    </citation>
    <scope>NUCLEOTIDE SEQUENCE [LARGE SCALE GENOMIC DNA]</scope>
    <source>
        <strain evidence="1 2">San Diego</strain>
    </source>
</reference>
<comment type="caution">
    <text evidence="1">The sequence shown here is derived from an EMBL/GenBank/DDBJ whole genome shotgun (WGS) entry which is preliminary data.</text>
</comment>
<feature type="non-terminal residue" evidence="1">
    <location>
        <position position="1"/>
    </location>
</feature>
<name>A0A553PRH6_TIGCA</name>
<protein>
    <submittedName>
        <fullName evidence="1">Uncharacterized protein</fullName>
    </submittedName>
</protein>